<organism evidence="12 13">
    <name type="scientific">Ferrovibrio terrae</name>
    <dbReference type="NCBI Taxonomy" id="2594003"/>
    <lineage>
        <taxon>Bacteria</taxon>
        <taxon>Pseudomonadati</taxon>
        <taxon>Pseudomonadota</taxon>
        <taxon>Alphaproteobacteria</taxon>
        <taxon>Rhodospirillales</taxon>
        <taxon>Rhodospirillaceae</taxon>
        <taxon>Ferrovibrio</taxon>
    </lineage>
</organism>
<dbReference type="GO" id="GO:0045333">
    <property type="term" value="P:cellular respiration"/>
    <property type="evidence" value="ECO:0007669"/>
    <property type="project" value="UniProtKB-ARBA"/>
</dbReference>
<evidence type="ECO:0000313" key="13">
    <source>
        <dbReference type="Proteomes" id="UP000317496"/>
    </source>
</evidence>
<dbReference type="Pfam" id="PF01568">
    <property type="entry name" value="Molydop_binding"/>
    <property type="match status" value="1"/>
</dbReference>
<dbReference type="Gene3D" id="2.40.40.20">
    <property type="match status" value="1"/>
</dbReference>
<dbReference type="Pfam" id="PF04879">
    <property type="entry name" value="Molybdop_Fe4S4"/>
    <property type="match status" value="1"/>
</dbReference>
<dbReference type="InterPro" id="IPR041957">
    <property type="entry name" value="CT_Nitrate-R-NapA-like"/>
</dbReference>
<evidence type="ECO:0000256" key="10">
    <source>
        <dbReference type="ARBA" id="ARBA00023063"/>
    </source>
</evidence>
<dbReference type="Gene3D" id="3.40.228.10">
    <property type="entry name" value="Dimethylsulfoxide Reductase, domain 2"/>
    <property type="match status" value="1"/>
</dbReference>
<name>A0A516H6B9_9PROT</name>
<dbReference type="GO" id="GO:0042128">
    <property type="term" value="P:nitrate assimilation"/>
    <property type="evidence" value="ECO:0007669"/>
    <property type="project" value="UniProtKB-KW"/>
</dbReference>
<dbReference type="InterPro" id="IPR006657">
    <property type="entry name" value="MoPterin_dinucl-bd_dom"/>
</dbReference>
<gene>
    <name evidence="12" type="ORF">FNB15_19455</name>
</gene>
<dbReference type="SUPFAM" id="SSF50692">
    <property type="entry name" value="ADC-like"/>
    <property type="match status" value="1"/>
</dbReference>
<dbReference type="CDD" id="cd02754">
    <property type="entry name" value="MopB_Nitrate-R-NapA-like"/>
    <property type="match status" value="1"/>
</dbReference>
<evidence type="ECO:0000256" key="1">
    <source>
        <dbReference type="ARBA" id="ARBA00001942"/>
    </source>
</evidence>
<dbReference type="InterPro" id="IPR007419">
    <property type="entry name" value="BFD-like_2Fe2S-bd_dom"/>
</dbReference>
<evidence type="ECO:0000256" key="3">
    <source>
        <dbReference type="ARBA" id="ARBA00008747"/>
    </source>
</evidence>
<evidence type="ECO:0000256" key="5">
    <source>
        <dbReference type="ARBA" id="ARBA00022505"/>
    </source>
</evidence>
<dbReference type="PROSITE" id="PS00551">
    <property type="entry name" value="MOLYBDOPTERIN_PROK_1"/>
    <property type="match status" value="1"/>
</dbReference>
<dbReference type="PANTHER" id="PTHR43105:SF9">
    <property type="entry name" value="NADPH-FE(3+) OXIDOREDUCTASE SUBUNIT ALPHA"/>
    <property type="match status" value="1"/>
</dbReference>
<sequence length="892" mass="95706">MPDTVAETRTTCPYCGVGCGLKVARDETAGSVTVQGDADHPANFGRACSKGSALGETLGLDGRLLYPTVDGVRVDWDTALDRVASVFSDTIAQYGPDSVAFYVSGQLLTEDYYVANKLMKGFIGSGNIDTNSRLCMASAVAGHKRAFGTDTVPGIYEDLELADLVVLVGSNLAWCHPVLFQRLAAAKAERPELTVVVVDPRRTMTARSADLHLALNPGSDVALFNGLLLHLQDTGRIDAEFVTDHTNGLEAALAAARKLSLADVAEITGLSQPELRRFYDLFARTERVVTGFSQGVNQSSAGSDKVNAILNCHLLTGRIGKEGTGPFSITGQPNAMGGREVGGLANQLACHMELGDAEHRRIVQTFWNSPRIADKPGLKAVDLFRAVKSGQVKAIWIAGTNPADSLPEADEVQAALRACPFVVVSDVMQSTDTARHAHVLLPAAAWGEKDGTVTNSERRISRQRGFMPWPGEVRADWWIFAEVAKRMGWVGDFSYDAPVDAFREYAELSGVENHGARDFDISAFAAITDEAYEALEPVQWPCPAGAAPRGTRRFFADGQFYTPDRRARFIATAFRAPVEQVSDDLPFILNTGRVRDQWHTMTRTALSPRLMGHIAEPFIELHPDDAAGCGIAPAALVEVKNARGSIVVRALVTSDQKRGNVFVPLHWTDQIASNARVDVLVNPATDPVSGQPELKYSAVAVQPFAAAWYGFAVMADAPGEVAAGYWARARTKAGWRIELADPALPQDWTEFARTLFGFEVEDEIDLLAYHDAATSHHRFAAFRGEHLVGALFIGPEPVAVSRSWAVDQLGKAVSAPDRLRLLAGRAGAAQPDRGALVCSCFEIGAGQIAAAVTGGCRTVAAVGEALQAGTNCGSCRSEIARIIDAVSIQKAG</sequence>
<feature type="domain" description="4Fe-4S Mo/W bis-MGD-type" evidence="11">
    <location>
        <begin position="5"/>
        <end position="62"/>
    </location>
</feature>
<dbReference type="GO" id="GO:0051539">
    <property type="term" value="F:4 iron, 4 sulfur cluster binding"/>
    <property type="evidence" value="ECO:0007669"/>
    <property type="project" value="UniProtKB-KW"/>
</dbReference>
<protein>
    <submittedName>
        <fullName evidence="12">Molybdopterin-dependent oxidoreductase</fullName>
    </submittedName>
</protein>
<keyword evidence="4" id="KW-0004">4Fe-4S</keyword>
<dbReference type="Gene3D" id="2.20.25.90">
    <property type="entry name" value="ADC-like domains"/>
    <property type="match status" value="1"/>
</dbReference>
<comment type="similarity">
    <text evidence="3">Belongs to the prokaryotic molybdopterin-containing oxidoreductase family. NasA/NapA/NarB subfamily.</text>
</comment>
<dbReference type="AlphaFoldDB" id="A0A516H6B9"/>
<dbReference type="Gene3D" id="3.40.50.740">
    <property type="match status" value="1"/>
</dbReference>
<dbReference type="GO" id="GO:1990204">
    <property type="term" value="C:oxidoreductase complex"/>
    <property type="evidence" value="ECO:0007669"/>
    <property type="project" value="UniProtKB-ARBA"/>
</dbReference>
<dbReference type="InterPro" id="IPR006963">
    <property type="entry name" value="Mopterin_OxRdtase_4Fe-4S_dom"/>
</dbReference>
<evidence type="ECO:0000313" key="12">
    <source>
        <dbReference type="EMBL" id="QDO99319.1"/>
    </source>
</evidence>
<evidence type="ECO:0000256" key="8">
    <source>
        <dbReference type="ARBA" id="ARBA00023004"/>
    </source>
</evidence>
<keyword evidence="8" id="KW-0408">Iron</keyword>
<evidence type="ECO:0000256" key="7">
    <source>
        <dbReference type="ARBA" id="ARBA00023002"/>
    </source>
</evidence>
<evidence type="ECO:0000256" key="9">
    <source>
        <dbReference type="ARBA" id="ARBA00023014"/>
    </source>
</evidence>
<keyword evidence="5" id="KW-0500">Molybdenum</keyword>
<dbReference type="KEGG" id="fer:FNB15_19455"/>
<dbReference type="RefSeq" id="WP_144258315.1">
    <property type="nucleotide sequence ID" value="NZ_CP041636.1"/>
</dbReference>
<dbReference type="InterPro" id="IPR027467">
    <property type="entry name" value="MopterinOxRdtase_cofactor_BS"/>
</dbReference>
<dbReference type="InterPro" id="IPR006656">
    <property type="entry name" value="Mopterin_OxRdtase"/>
</dbReference>
<comment type="cofactor">
    <cofactor evidence="2">
        <name>[4Fe-4S] cluster</name>
        <dbReference type="ChEBI" id="CHEBI:49883"/>
    </cofactor>
</comment>
<dbReference type="SMART" id="SM00926">
    <property type="entry name" value="Molybdop_Fe4S4"/>
    <property type="match status" value="1"/>
</dbReference>
<reference evidence="12 13" key="1">
    <citation type="submission" date="2019-07" db="EMBL/GenBank/DDBJ databases">
        <title>Genome sequencing for Ferrovibrio sp. K5.</title>
        <authorList>
            <person name="Park S.-J."/>
        </authorList>
    </citation>
    <scope>NUCLEOTIDE SEQUENCE [LARGE SCALE GENOMIC DNA]</scope>
    <source>
        <strain evidence="12 13">K5</strain>
    </source>
</reference>
<evidence type="ECO:0000259" key="11">
    <source>
        <dbReference type="PROSITE" id="PS51669"/>
    </source>
</evidence>
<accession>A0A516H6B9</accession>
<keyword evidence="13" id="KW-1185">Reference proteome</keyword>
<dbReference type="InterPro" id="IPR050123">
    <property type="entry name" value="Prok_molybdopt-oxidoreductase"/>
</dbReference>
<dbReference type="Pfam" id="PF00384">
    <property type="entry name" value="Molybdopterin"/>
    <property type="match status" value="1"/>
</dbReference>
<dbReference type="Pfam" id="PF04324">
    <property type="entry name" value="Fer2_BFD"/>
    <property type="match status" value="1"/>
</dbReference>
<keyword evidence="10" id="KW-0534">Nitrate assimilation</keyword>
<dbReference type="InterPro" id="IPR041854">
    <property type="entry name" value="BFD-like_2Fe2S-bd_dom_sf"/>
</dbReference>
<comment type="cofactor">
    <cofactor evidence="1">
        <name>Mo-bis(molybdopterin guanine dinucleotide)</name>
        <dbReference type="ChEBI" id="CHEBI:60539"/>
    </cofactor>
</comment>
<dbReference type="CDD" id="cd02791">
    <property type="entry name" value="MopB_CT_Nitrate-R-NapA-like"/>
    <property type="match status" value="1"/>
</dbReference>
<dbReference type="GO" id="GO:0016491">
    <property type="term" value="F:oxidoreductase activity"/>
    <property type="evidence" value="ECO:0007669"/>
    <property type="project" value="UniProtKB-KW"/>
</dbReference>
<dbReference type="OrthoDB" id="9803192at2"/>
<dbReference type="Gene3D" id="1.10.10.1100">
    <property type="entry name" value="BFD-like [2Fe-2S]-binding domain"/>
    <property type="match status" value="1"/>
</dbReference>
<evidence type="ECO:0000256" key="6">
    <source>
        <dbReference type="ARBA" id="ARBA00022723"/>
    </source>
</evidence>
<dbReference type="InterPro" id="IPR009010">
    <property type="entry name" value="Asp_de-COase-like_dom_sf"/>
</dbReference>
<dbReference type="EMBL" id="CP041636">
    <property type="protein sequence ID" value="QDO99319.1"/>
    <property type="molecule type" value="Genomic_DNA"/>
</dbReference>
<evidence type="ECO:0000256" key="2">
    <source>
        <dbReference type="ARBA" id="ARBA00001966"/>
    </source>
</evidence>
<dbReference type="PANTHER" id="PTHR43105">
    <property type="entry name" value="RESPIRATORY NITRATE REDUCTASE"/>
    <property type="match status" value="1"/>
</dbReference>
<dbReference type="Proteomes" id="UP000317496">
    <property type="component" value="Chromosome"/>
</dbReference>
<dbReference type="GO" id="GO:0016020">
    <property type="term" value="C:membrane"/>
    <property type="evidence" value="ECO:0007669"/>
    <property type="project" value="TreeGrafter"/>
</dbReference>
<dbReference type="SUPFAM" id="SSF53706">
    <property type="entry name" value="Formate dehydrogenase/DMSO reductase, domains 1-3"/>
    <property type="match status" value="1"/>
</dbReference>
<dbReference type="GO" id="GO:0046872">
    <property type="term" value="F:metal ion binding"/>
    <property type="evidence" value="ECO:0007669"/>
    <property type="project" value="UniProtKB-KW"/>
</dbReference>
<dbReference type="GO" id="GO:0043546">
    <property type="term" value="F:molybdopterin cofactor binding"/>
    <property type="evidence" value="ECO:0007669"/>
    <property type="project" value="InterPro"/>
</dbReference>
<evidence type="ECO:0000256" key="4">
    <source>
        <dbReference type="ARBA" id="ARBA00022485"/>
    </source>
</evidence>
<keyword evidence="7" id="KW-0560">Oxidoreductase</keyword>
<keyword evidence="6" id="KW-0479">Metal-binding</keyword>
<proteinExistence type="inferred from homology"/>
<keyword evidence="9" id="KW-0411">Iron-sulfur</keyword>
<dbReference type="PROSITE" id="PS51669">
    <property type="entry name" value="4FE4S_MOW_BIS_MGD"/>
    <property type="match status" value="1"/>
</dbReference>